<dbReference type="InterPro" id="IPR006127">
    <property type="entry name" value="ZnuA-like"/>
</dbReference>
<evidence type="ECO:0000256" key="3">
    <source>
        <dbReference type="ARBA" id="ARBA00022448"/>
    </source>
</evidence>
<keyword evidence="4 7" id="KW-0732">Signal</keyword>
<dbReference type="SUPFAM" id="SSF53807">
    <property type="entry name" value="Helical backbone' metal receptor"/>
    <property type="match status" value="1"/>
</dbReference>
<feature type="chain" id="PRO_5011476623" description="High-affinity zinc uptake system protein ZnuA" evidence="7">
    <location>
        <begin position="24"/>
        <end position="336"/>
    </location>
</feature>
<dbReference type="RefSeq" id="WP_091986236.1">
    <property type="nucleotide sequence ID" value="NZ_FOYV01000001.1"/>
</dbReference>
<organism evidence="8 9">
    <name type="scientific">Marinobacter gudaonensis</name>
    <dbReference type="NCBI Taxonomy" id="375760"/>
    <lineage>
        <taxon>Bacteria</taxon>
        <taxon>Pseudomonadati</taxon>
        <taxon>Pseudomonadota</taxon>
        <taxon>Gammaproteobacteria</taxon>
        <taxon>Pseudomonadales</taxon>
        <taxon>Marinobacteraceae</taxon>
        <taxon>Marinobacter</taxon>
    </lineage>
</organism>
<keyword evidence="5" id="KW-0406">Ion transport</keyword>
<accession>A0A1I6GGP9</accession>
<dbReference type="GO" id="GO:0006829">
    <property type="term" value="P:zinc ion transport"/>
    <property type="evidence" value="ECO:0007669"/>
    <property type="project" value="UniProtKB-KW"/>
</dbReference>
<dbReference type="Proteomes" id="UP000199290">
    <property type="component" value="Unassembled WGS sequence"/>
</dbReference>
<dbReference type="STRING" id="375760.SAMN04488073_0781"/>
<keyword evidence="5" id="KW-0864">Zinc transport</keyword>
<gene>
    <name evidence="8" type="ORF">SAMN04488073_0781</name>
</gene>
<comment type="similarity">
    <text evidence="1">Belongs to the bacterial solute-binding protein 9 family.</text>
</comment>
<dbReference type="InterPro" id="IPR050492">
    <property type="entry name" value="Bact_metal-bind_prot9"/>
</dbReference>
<proteinExistence type="inferred from homology"/>
<reference evidence="9" key="1">
    <citation type="submission" date="2016-10" db="EMBL/GenBank/DDBJ databases">
        <authorList>
            <person name="Varghese N."/>
            <person name="Submissions S."/>
        </authorList>
    </citation>
    <scope>NUCLEOTIDE SEQUENCE [LARGE SCALE GENOMIC DNA]</scope>
    <source>
        <strain evidence="9">CGMCC 1.6294</strain>
    </source>
</reference>
<evidence type="ECO:0000256" key="5">
    <source>
        <dbReference type="ARBA" id="ARBA00022906"/>
    </source>
</evidence>
<feature type="region of interest" description="Disordered" evidence="6">
    <location>
        <begin position="108"/>
        <end position="159"/>
    </location>
</feature>
<keyword evidence="5" id="KW-0862">Zinc</keyword>
<evidence type="ECO:0000256" key="1">
    <source>
        <dbReference type="ARBA" id="ARBA00011028"/>
    </source>
</evidence>
<name>A0A1I6GGP9_9GAMM</name>
<dbReference type="PANTHER" id="PTHR42953:SF3">
    <property type="entry name" value="HIGH-AFFINITY ZINC UPTAKE SYSTEM PROTEIN ZNUA"/>
    <property type="match status" value="1"/>
</dbReference>
<dbReference type="PANTHER" id="PTHR42953">
    <property type="entry name" value="HIGH-AFFINITY ZINC UPTAKE SYSTEM PROTEIN ZNUA-RELATED"/>
    <property type="match status" value="1"/>
</dbReference>
<evidence type="ECO:0000256" key="6">
    <source>
        <dbReference type="SAM" id="MobiDB-lite"/>
    </source>
</evidence>
<evidence type="ECO:0000256" key="7">
    <source>
        <dbReference type="SAM" id="SignalP"/>
    </source>
</evidence>
<dbReference type="AlphaFoldDB" id="A0A1I6GGP9"/>
<dbReference type="Pfam" id="PF01297">
    <property type="entry name" value="ZnuA"/>
    <property type="match status" value="1"/>
</dbReference>
<sequence>MRVSLKAISLAFGALAFSNASQAAIQIVASIKPVELIVRAVATDDMQSTTLVPPGSSPHTYSMKPSERRALEEAEVIFWVGPEMETFLSRLVSGKEFRHRAVALMVPDQTITEDDGHGHDDHDNTHREHADHAGDDDHGHDAPAHDDGHNHGDGEDPHIWLDPELAIEMARTIHQTLSALEGVDTRALDSNLARFTDSVREMDGTIRRQLAPAHEISLFAYHNAFNRFAGHYDLQLDGVLTLNPELSPGARHIAGVQDKLRKANHPCLLTEPQFNRQWWRSITQGLNVTFSTWDPLATDVAVSADGYNQFQQRIVDAVLKCLPENTQHQGNGGNRQ</sequence>
<dbReference type="Gene3D" id="3.40.50.1980">
    <property type="entry name" value="Nitrogenase molybdenum iron protein domain"/>
    <property type="match status" value="3"/>
</dbReference>
<dbReference type="OrthoDB" id="7346865at2"/>
<protein>
    <recommendedName>
        <fullName evidence="2">High-affinity zinc uptake system protein ZnuA</fullName>
    </recommendedName>
</protein>
<dbReference type="EMBL" id="FOYV01000001">
    <property type="protein sequence ID" value="SFR41403.1"/>
    <property type="molecule type" value="Genomic_DNA"/>
</dbReference>
<evidence type="ECO:0000256" key="2">
    <source>
        <dbReference type="ARBA" id="ARBA00015915"/>
    </source>
</evidence>
<keyword evidence="3" id="KW-0813">Transport</keyword>
<evidence type="ECO:0000313" key="9">
    <source>
        <dbReference type="Proteomes" id="UP000199290"/>
    </source>
</evidence>
<evidence type="ECO:0000256" key="4">
    <source>
        <dbReference type="ARBA" id="ARBA00022729"/>
    </source>
</evidence>
<keyword evidence="9" id="KW-1185">Reference proteome</keyword>
<evidence type="ECO:0000313" key="8">
    <source>
        <dbReference type="EMBL" id="SFR41403.1"/>
    </source>
</evidence>
<feature type="compositionally biased region" description="Basic and acidic residues" evidence="6">
    <location>
        <begin position="114"/>
        <end position="159"/>
    </location>
</feature>
<dbReference type="GO" id="GO:0046872">
    <property type="term" value="F:metal ion binding"/>
    <property type="evidence" value="ECO:0007669"/>
    <property type="project" value="InterPro"/>
</dbReference>
<feature type="signal peptide" evidence="7">
    <location>
        <begin position="1"/>
        <end position="23"/>
    </location>
</feature>